<dbReference type="Gene3D" id="1.10.510.10">
    <property type="entry name" value="Transferase(Phosphotransferase) domain 1"/>
    <property type="match status" value="1"/>
</dbReference>
<dbReference type="PANTHER" id="PTHR46448">
    <property type="entry name" value="PROTEIN KINASE DOMAIN-CONTAINING PROTEIN"/>
    <property type="match status" value="1"/>
</dbReference>
<gene>
    <name evidence="2" type="ORF">L9F63_020306</name>
</gene>
<dbReference type="InterPro" id="IPR042983">
    <property type="entry name" value="PKDCC"/>
</dbReference>
<comment type="caution">
    <text evidence="2">The sequence shown here is derived from an EMBL/GenBank/DDBJ whole genome shotgun (WGS) entry which is preliminary data.</text>
</comment>
<evidence type="ECO:0000313" key="2">
    <source>
        <dbReference type="EMBL" id="KAJ9586046.1"/>
    </source>
</evidence>
<proteinExistence type="predicted"/>
<dbReference type="GO" id="GO:0004715">
    <property type="term" value="F:non-membrane spanning protein tyrosine kinase activity"/>
    <property type="evidence" value="ECO:0007669"/>
    <property type="project" value="InterPro"/>
</dbReference>
<dbReference type="AlphaFoldDB" id="A0AAD8EDJ4"/>
<accession>A0AAD8EDJ4</accession>
<feature type="domain" description="FAM69 protein-kinase" evidence="1">
    <location>
        <begin position="27"/>
        <end position="109"/>
    </location>
</feature>
<feature type="non-terminal residue" evidence="2">
    <location>
        <position position="217"/>
    </location>
</feature>
<dbReference type="GO" id="GO:0001501">
    <property type="term" value="P:skeletal system development"/>
    <property type="evidence" value="ECO:0007669"/>
    <property type="project" value="TreeGrafter"/>
</dbReference>
<name>A0AAD8EDJ4_DIPPU</name>
<dbReference type="InterPro" id="IPR022049">
    <property type="entry name" value="FAM69_kinase_dom"/>
</dbReference>
<keyword evidence="3" id="KW-1185">Reference proteome</keyword>
<dbReference type="Pfam" id="PF12260">
    <property type="entry name" value="PIP49_C"/>
    <property type="match status" value="1"/>
</dbReference>
<sequence>VLGSCVPDAVGPVAMVTELGDPLDTVRLLQLSWEDRLRLALGIAQILHHLAHSPLGSLSMNDFRRQQFVLVGGTLKLSDVDDLGVGEPECETDMDCVIGSDNSVSDRKSYINATQGLKCSDSRCVGHNERLNIWHAGQHFIRLFLPLSAPESLEPHIQELLAAYAHPASGGWDSARILGATQRLVARFVSGDYMVYPRTPGTSTNGELQMIHHILIS</sequence>
<feature type="non-terminal residue" evidence="2">
    <location>
        <position position="1"/>
    </location>
</feature>
<reference evidence="2" key="2">
    <citation type="submission" date="2023-05" db="EMBL/GenBank/DDBJ databases">
        <authorList>
            <person name="Fouks B."/>
        </authorList>
    </citation>
    <scope>NUCLEOTIDE SEQUENCE</scope>
    <source>
        <strain evidence="2">Stay&amp;Tobe</strain>
        <tissue evidence="2">Testes</tissue>
    </source>
</reference>
<dbReference type="PANTHER" id="PTHR46448:SF1">
    <property type="entry name" value="PROTEIN KINASE DOMAIN-CONTAINING PROTEIN"/>
    <property type="match status" value="1"/>
</dbReference>
<evidence type="ECO:0000313" key="3">
    <source>
        <dbReference type="Proteomes" id="UP001233999"/>
    </source>
</evidence>
<dbReference type="GO" id="GO:0005576">
    <property type="term" value="C:extracellular region"/>
    <property type="evidence" value="ECO:0007669"/>
    <property type="project" value="TreeGrafter"/>
</dbReference>
<reference evidence="2" key="1">
    <citation type="journal article" date="2023" name="IScience">
        <title>Live-bearing cockroach genome reveals convergent evolutionary mechanisms linked to viviparity in insects and beyond.</title>
        <authorList>
            <person name="Fouks B."/>
            <person name="Harrison M.C."/>
            <person name="Mikhailova A.A."/>
            <person name="Marchal E."/>
            <person name="English S."/>
            <person name="Carruthers M."/>
            <person name="Jennings E.C."/>
            <person name="Chiamaka E.L."/>
            <person name="Frigard R.A."/>
            <person name="Pippel M."/>
            <person name="Attardo G.M."/>
            <person name="Benoit J.B."/>
            <person name="Bornberg-Bauer E."/>
            <person name="Tobe S.S."/>
        </authorList>
    </citation>
    <scope>NUCLEOTIDE SEQUENCE</scope>
    <source>
        <strain evidence="2">Stay&amp;Tobe</strain>
    </source>
</reference>
<evidence type="ECO:0000259" key="1">
    <source>
        <dbReference type="Pfam" id="PF12260"/>
    </source>
</evidence>
<organism evidence="2 3">
    <name type="scientific">Diploptera punctata</name>
    <name type="common">Pacific beetle cockroach</name>
    <dbReference type="NCBI Taxonomy" id="6984"/>
    <lineage>
        <taxon>Eukaryota</taxon>
        <taxon>Metazoa</taxon>
        <taxon>Ecdysozoa</taxon>
        <taxon>Arthropoda</taxon>
        <taxon>Hexapoda</taxon>
        <taxon>Insecta</taxon>
        <taxon>Pterygota</taxon>
        <taxon>Neoptera</taxon>
        <taxon>Polyneoptera</taxon>
        <taxon>Dictyoptera</taxon>
        <taxon>Blattodea</taxon>
        <taxon>Blaberoidea</taxon>
        <taxon>Blaberidae</taxon>
        <taxon>Diplopterinae</taxon>
        <taxon>Diploptera</taxon>
    </lineage>
</organism>
<dbReference type="EMBL" id="JASPKZ010007220">
    <property type="protein sequence ID" value="KAJ9586046.1"/>
    <property type="molecule type" value="Genomic_DNA"/>
</dbReference>
<protein>
    <recommendedName>
        <fullName evidence="1">FAM69 protein-kinase domain-containing protein</fullName>
    </recommendedName>
</protein>
<dbReference type="Proteomes" id="UP001233999">
    <property type="component" value="Unassembled WGS sequence"/>
</dbReference>